<evidence type="ECO:0000313" key="1">
    <source>
        <dbReference type="EMBL" id="GAO43935.1"/>
    </source>
</evidence>
<keyword evidence="2" id="KW-1185">Reference proteome</keyword>
<evidence type="ECO:0000313" key="2">
    <source>
        <dbReference type="Proteomes" id="UP000033121"/>
    </source>
</evidence>
<protein>
    <recommendedName>
        <fullName evidence="3">Lipoprotein</fullName>
    </recommendedName>
</protein>
<proteinExistence type="predicted"/>
<dbReference type="Pfam" id="PF16138">
    <property type="entry name" value="DUF4846"/>
    <property type="match status" value="1"/>
</dbReference>
<evidence type="ECO:0008006" key="3">
    <source>
        <dbReference type="Google" id="ProtNLM"/>
    </source>
</evidence>
<dbReference type="Proteomes" id="UP000033121">
    <property type="component" value="Unassembled WGS sequence"/>
</dbReference>
<organism evidence="1 2">
    <name type="scientific">Flavihumibacter petaseus NBRC 106054</name>
    <dbReference type="NCBI Taxonomy" id="1220578"/>
    <lineage>
        <taxon>Bacteria</taxon>
        <taxon>Pseudomonadati</taxon>
        <taxon>Bacteroidota</taxon>
        <taxon>Chitinophagia</taxon>
        <taxon>Chitinophagales</taxon>
        <taxon>Chitinophagaceae</taxon>
        <taxon>Flavihumibacter</taxon>
    </lineage>
</organism>
<sequence length="222" mass="25031">MPLREDNRVFLFDGTLKRRQTAQYAVLNIPVGSTDLVQCADAVMLLHAKYLFSRGAYNRIAFLATDGTWLRYTDWCRGVRYSLKNNRLVLRENAAGITAMNNRNELGGFLRVVFTYAGTASLSHQLKRLSAALPQPGDVLLEGGHPGHAVLVLDVAVNNAGGRIYLLMQGYMPAQDLHVVKNPENTALNPWYSLTNSELQTTIVTPEWKFPGNSWYRFDRNW</sequence>
<dbReference type="STRING" id="1220578.FPE01S_02_10410"/>
<dbReference type="AlphaFoldDB" id="A0A0E9N3K3"/>
<name>A0A0E9N3K3_9BACT</name>
<reference evidence="1 2" key="1">
    <citation type="submission" date="2015-04" db="EMBL/GenBank/DDBJ databases">
        <title>Whole genome shotgun sequence of Flavihumibacter petaseus NBRC 106054.</title>
        <authorList>
            <person name="Miyazawa S."/>
            <person name="Hosoyama A."/>
            <person name="Hashimoto M."/>
            <person name="Noguchi M."/>
            <person name="Tsuchikane K."/>
            <person name="Ohji S."/>
            <person name="Yamazoe A."/>
            <person name="Ichikawa N."/>
            <person name="Kimura A."/>
            <person name="Fujita N."/>
        </authorList>
    </citation>
    <scope>NUCLEOTIDE SEQUENCE [LARGE SCALE GENOMIC DNA]</scope>
    <source>
        <strain evidence="1 2">NBRC 106054</strain>
    </source>
</reference>
<dbReference type="InterPro" id="IPR032315">
    <property type="entry name" value="DUF4846"/>
</dbReference>
<comment type="caution">
    <text evidence="1">The sequence shown here is derived from an EMBL/GenBank/DDBJ whole genome shotgun (WGS) entry which is preliminary data.</text>
</comment>
<accession>A0A0E9N3K3</accession>
<dbReference type="EMBL" id="BBWV01000002">
    <property type="protein sequence ID" value="GAO43935.1"/>
    <property type="molecule type" value="Genomic_DNA"/>
</dbReference>
<gene>
    <name evidence="1" type="ORF">FPE01S_02_10410</name>
</gene>